<proteinExistence type="predicted"/>
<comment type="caution">
    <text evidence="2">The sequence shown here is derived from an EMBL/GenBank/DDBJ whole genome shotgun (WGS) entry which is preliminary data.</text>
</comment>
<organism evidence="2 3">
    <name type="scientific">Silurus meridionalis</name>
    <name type="common">Southern catfish</name>
    <name type="synonym">Silurus soldatovi meridionalis</name>
    <dbReference type="NCBI Taxonomy" id="175797"/>
    <lineage>
        <taxon>Eukaryota</taxon>
        <taxon>Metazoa</taxon>
        <taxon>Chordata</taxon>
        <taxon>Craniata</taxon>
        <taxon>Vertebrata</taxon>
        <taxon>Euteleostomi</taxon>
        <taxon>Actinopterygii</taxon>
        <taxon>Neopterygii</taxon>
        <taxon>Teleostei</taxon>
        <taxon>Ostariophysi</taxon>
        <taxon>Siluriformes</taxon>
        <taxon>Siluridae</taxon>
        <taxon>Silurus</taxon>
    </lineage>
</organism>
<reference evidence="2" key="1">
    <citation type="submission" date="2020-08" db="EMBL/GenBank/DDBJ databases">
        <title>Chromosome-level assembly of Southern catfish (Silurus meridionalis) provides insights into visual adaptation to the nocturnal and benthic lifestyles.</title>
        <authorList>
            <person name="Zhang Y."/>
            <person name="Wang D."/>
            <person name="Peng Z."/>
        </authorList>
    </citation>
    <scope>NUCLEOTIDE SEQUENCE</scope>
    <source>
        <strain evidence="2">SWU-2019-XX</strain>
        <tissue evidence="2">Muscle</tissue>
    </source>
</reference>
<accession>A0A8T0BRA2</accession>
<evidence type="ECO:0000256" key="1">
    <source>
        <dbReference type="SAM" id="MobiDB-lite"/>
    </source>
</evidence>
<gene>
    <name evidence="2" type="ORF">HF521_016927</name>
</gene>
<keyword evidence="3" id="KW-1185">Reference proteome</keyword>
<protein>
    <submittedName>
        <fullName evidence="2">Uncharacterized protein</fullName>
    </submittedName>
</protein>
<feature type="compositionally biased region" description="Polar residues" evidence="1">
    <location>
        <begin position="10"/>
        <end position="29"/>
    </location>
</feature>
<feature type="region of interest" description="Disordered" evidence="1">
    <location>
        <begin position="1"/>
        <end position="29"/>
    </location>
</feature>
<sequence>MVAQRGEVETPSTSGTARSTDSPSNRSGTWRLTADVTAAYYYSAPVHVVPPQQYSVHLTGFNTCYTLLPEPTTPTNVSAAGMFYYNDQAVYNQTPFPMVPPLQQHPSTKRKRKTVRVPTLCFSTAETDTAPRPDDSQSLREDKPELAFQQSDFDLEPVSTTVENSSVSPVIVEHLASAETPADEIEAQEAEPPKNEPSPALRMKATMGSFHLSKSPTTTPCTSQRWRIRGYNIVETFF</sequence>
<dbReference type="Proteomes" id="UP000606274">
    <property type="component" value="Unassembled WGS sequence"/>
</dbReference>
<dbReference type="EMBL" id="JABFDY010000004">
    <property type="protein sequence ID" value="KAF7707870.1"/>
    <property type="molecule type" value="Genomic_DNA"/>
</dbReference>
<evidence type="ECO:0000313" key="3">
    <source>
        <dbReference type="Proteomes" id="UP000606274"/>
    </source>
</evidence>
<evidence type="ECO:0000313" key="2">
    <source>
        <dbReference type="EMBL" id="KAF7707870.1"/>
    </source>
</evidence>
<name>A0A8T0BRA2_SILME</name>
<dbReference type="AlphaFoldDB" id="A0A8T0BRA2"/>